<proteinExistence type="predicted"/>
<reference evidence="1" key="1">
    <citation type="submission" date="2021-05" db="EMBL/GenBank/DDBJ databases">
        <authorList>
            <person name="Scholz U."/>
            <person name="Mascher M."/>
            <person name="Fiebig A."/>
        </authorList>
    </citation>
    <scope>NUCLEOTIDE SEQUENCE [LARGE SCALE GENOMIC DNA]</scope>
</reference>
<dbReference type="Proteomes" id="UP001732700">
    <property type="component" value="Chromosome 6A"/>
</dbReference>
<organism evidence="1 2">
    <name type="scientific">Avena sativa</name>
    <name type="common">Oat</name>
    <dbReference type="NCBI Taxonomy" id="4498"/>
    <lineage>
        <taxon>Eukaryota</taxon>
        <taxon>Viridiplantae</taxon>
        <taxon>Streptophyta</taxon>
        <taxon>Embryophyta</taxon>
        <taxon>Tracheophyta</taxon>
        <taxon>Spermatophyta</taxon>
        <taxon>Magnoliopsida</taxon>
        <taxon>Liliopsida</taxon>
        <taxon>Poales</taxon>
        <taxon>Poaceae</taxon>
        <taxon>BOP clade</taxon>
        <taxon>Pooideae</taxon>
        <taxon>Poodae</taxon>
        <taxon>Poeae</taxon>
        <taxon>Poeae Chloroplast Group 1 (Aveneae type)</taxon>
        <taxon>Aveninae</taxon>
        <taxon>Avena</taxon>
    </lineage>
</organism>
<evidence type="ECO:0000313" key="2">
    <source>
        <dbReference type="Proteomes" id="UP001732700"/>
    </source>
</evidence>
<keyword evidence="2" id="KW-1185">Reference proteome</keyword>
<evidence type="ECO:0000313" key="1">
    <source>
        <dbReference type="EnsemblPlants" id="AVESA.00010b.r2.6AG1049520.1.CDS.1"/>
    </source>
</evidence>
<protein>
    <submittedName>
        <fullName evidence="1">Uncharacterized protein</fullName>
    </submittedName>
</protein>
<sequence length="705" mass="79647">MDLRESMVTEMIQRDERSKWLSYNNHNIKCFTEGEIGRITSNYGDIIGKGGFGEVYKGFLEDVSTVAVKRFVRNVEESFAKELKVHSEINHKNVVRLIGYCAEENALMIVTEYISKGNLRDVLHHDFIPIMLDTRLRIAVECSEALCYMHSQMYTQVIHGDIKPANILLDDNLNAKISDFGISRLVNTDAAVFTEHVIGSIGYMDPLFARYGRLTSKSDVYSFGIVLLELITKKKATVKKGEIGIVECFTQTLATGVRRVRELFDVEISSQNNMKVLEGVAKLVGECLSMEMDRRPKMIDVAERLRLLRKTQVQGKQKLTTFPWGWRNKPAAQNNGQSSITSSVHVRQPLPSDLCRHFSLTELKSATINFDKSHLVREGGSGEVYYGVINEGATKVAIKRHSRVEQDVNKFHAEITVRAKLRHHHLVSLVGYCRENNEMILIYDYMSRGTLRGRLRGYNTKEPPLTWRQRIDICIGAARALHYLHECSNINHYLTTTNILLDEKLVAKVSLPRIPSPKQDTMSTDSNNMETDDYLDTAYPTMQLTEISDVYSFGVVLFEVLCARAVRDLTLPRNQVHFVKCAVNCKKKGILDEIVDPYLKGKIAPRCFSMFVDTAEKCVANDLADRPSMREVVENLEMCLAEETEGLGDKTSDEDGSNYCRTSAEPGDIPFRLEQKVIRYGSDIWISDDDGVDGDAQVAGSMDSG</sequence>
<name>A0ACD5YQI4_AVESA</name>
<dbReference type="EnsemblPlants" id="AVESA.00010b.r2.6AG1049520.1">
    <property type="protein sequence ID" value="AVESA.00010b.r2.6AG1049520.1.CDS.1"/>
    <property type="gene ID" value="AVESA.00010b.r2.6AG1049520"/>
</dbReference>
<accession>A0ACD5YQI4</accession>
<reference evidence="1" key="2">
    <citation type="submission" date="2025-09" db="UniProtKB">
        <authorList>
            <consortium name="EnsemblPlants"/>
        </authorList>
    </citation>
    <scope>IDENTIFICATION</scope>
</reference>